<dbReference type="EMBL" id="JBHSCF010000013">
    <property type="protein sequence ID" value="MFC4186194.1"/>
    <property type="molecule type" value="Genomic_DNA"/>
</dbReference>
<dbReference type="Proteomes" id="UP001595871">
    <property type="component" value="Unassembled WGS sequence"/>
</dbReference>
<reference evidence="2" key="1">
    <citation type="journal article" date="2019" name="Int. J. Syst. Evol. Microbiol.">
        <title>The Global Catalogue of Microorganisms (GCM) 10K type strain sequencing project: providing services to taxonomists for standard genome sequencing and annotation.</title>
        <authorList>
            <consortium name="The Broad Institute Genomics Platform"/>
            <consortium name="The Broad Institute Genome Sequencing Center for Infectious Disease"/>
            <person name="Wu L."/>
            <person name="Ma J."/>
        </authorList>
    </citation>
    <scope>NUCLEOTIDE SEQUENCE [LARGE SCALE GENOMIC DNA]</scope>
    <source>
        <strain evidence="2">CCM 3243</strain>
    </source>
</reference>
<dbReference type="PROSITE" id="PS51257">
    <property type="entry name" value="PROKAR_LIPOPROTEIN"/>
    <property type="match status" value="1"/>
</dbReference>
<protein>
    <recommendedName>
        <fullName evidence="3">DUF3558 domain-containing protein</fullName>
    </recommendedName>
</protein>
<proteinExistence type="predicted"/>
<dbReference type="RefSeq" id="WP_200696246.1">
    <property type="nucleotide sequence ID" value="NZ_BAAAYA010000021.1"/>
</dbReference>
<evidence type="ECO:0008006" key="3">
    <source>
        <dbReference type="Google" id="ProtNLM"/>
    </source>
</evidence>
<evidence type="ECO:0000313" key="2">
    <source>
        <dbReference type="Proteomes" id="UP001595871"/>
    </source>
</evidence>
<name>A0ABV8N2D7_9ACTN</name>
<evidence type="ECO:0000313" key="1">
    <source>
        <dbReference type="EMBL" id="MFC4186194.1"/>
    </source>
</evidence>
<gene>
    <name evidence="1" type="ORF">ACFO3R_07320</name>
</gene>
<accession>A0ABV8N2D7</accession>
<organism evidence="1 2">
    <name type="scientific">Streptomyces flavovirens</name>
    <dbReference type="NCBI Taxonomy" id="52258"/>
    <lineage>
        <taxon>Bacteria</taxon>
        <taxon>Bacillati</taxon>
        <taxon>Actinomycetota</taxon>
        <taxon>Actinomycetes</taxon>
        <taxon>Kitasatosporales</taxon>
        <taxon>Streptomycetaceae</taxon>
        <taxon>Streptomyces</taxon>
    </lineage>
</organism>
<comment type="caution">
    <text evidence="1">The sequence shown here is derived from an EMBL/GenBank/DDBJ whole genome shotgun (WGS) entry which is preliminary data.</text>
</comment>
<sequence length="220" mass="22217">MSGSRHVLPGAAVLAVALLAGCQGGTDDGAGGDGVPVSVERLAEMADEVGPDGSDTCPLPYDFAKAASTAKITGEAGDGAAAGDDEPAATAENGYKAEKGAPFADNPGGLVSCWFHVGGQSVEVHLVAAEKPQPESLLAPVLVRVSGQDAEELDPYLRRTEKGEPGTPVLGTTGDYATVRVEPEGEGHAALLLTLGEPEGPGLGEDQLSALSRALYEQIS</sequence>
<keyword evidence="2" id="KW-1185">Reference proteome</keyword>